<reference evidence="1 2" key="1">
    <citation type="journal article" date="2019" name="Commun. Biol.">
        <title>The bagworm genome reveals a unique fibroin gene that provides high tensile strength.</title>
        <authorList>
            <person name="Kono N."/>
            <person name="Nakamura H."/>
            <person name="Ohtoshi R."/>
            <person name="Tomita M."/>
            <person name="Numata K."/>
            <person name="Arakawa K."/>
        </authorList>
    </citation>
    <scope>NUCLEOTIDE SEQUENCE [LARGE SCALE GENOMIC DNA]</scope>
</reference>
<sequence length="227" mass="26170">MLNNLKKGASNLVWDIVTGYDTWMLRPQNKAAIDRMYGSIKMSRNQPNWHASEVLQVDDCFFLIKQHVATVALKNCTPSVPWTPKTTAHKWPRERLRRNALAMYLCGSLRVTYSEINLLRLSCSLSECNDVDLCDLLDALHILNGNRTPTFEMYRRNRFFKSVVDVTACSSRLLNRAEGWQVSLGGVDRRDNLLLSRKQEHVLFWVRAHTGIEQEARHSHQKDDSAL</sequence>
<keyword evidence="2" id="KW-1185">Reference proteome</keyword>
<dbReference type="Proteomes" id="UP000299102">
    <property type="component" value="Unassembled WGS sequence"/>
</dbReference>
<dbReference type="SUPFAM" id="SSF56219">
    <property type="entry name" value="DNase I-like"/>
    <property type="match status" value="1"/>
</dbReference>
<dbReference type="OrthoDB" id="411871at2759"/>
<name>A0A4C1W5S3_EUMVA</name>
<dbReference type="AlphaFoldDB" id="A0A4C1W5S3"/>
<evidence type="ECO:0000313" key="2">
    <source>
        <dbReference type="Proteomes" id="UP000299102"/>
    </source>
</evidence>
<dbReference type="InterPro" id="IPR036691">
    <property type="entry name" value="Endo/exonu/phosph_ase_sf"/>
</dbReference>
<accession>A0A4C1W5S3</accession>
<protein>
    <submittedName>
        <fullName evidence="1">Uncharacterized protein</fullName>
    </submittedName>
</protein>
<dbReference type="EMBL" id="BGZK01000488">
    <property type="protein sequence ID" value="GBP46688.1"/>
    <property type="molecule type" value="Genomic_DNA"/>
</dbReference>
<comment type="caution">
    <text evidence="1">The sequence shown here is derived from an EMBL/GenBank/DDBJ whole genome shotgun (WGS) entry which is preliminary data.</text>
</comment>
<organism evidence="1 2">
    <name type="scientific">Eumeta variegata</name>
    <name type="common">Bagworm moth</name>
    <name type="synonym">Eumeta japonica</name>
    <dbReference type="NCBI Taxonomy" id="151549"/>
    <lineage>
        <taxon>Eukaryota</taxon>
        <taxon>Metazoa</taxon>
        <taxon>Ecdysozoa</taxon>
        <taxon>Arthropoda</taxon>
        <taxon>Hexapoda</taxon>
        <taxon>Insecta</taxon>
        <taxon>Pterygota</taxon>
        <taxon>Neoptera</taxon>
        <taxon>Endopterygota</taxon>
        <taxon>Lepidoptera</taxon>
        <taxon>Glossata</taxon>
        <taxon>Ditrysia</taxon>
        <taxon>Tineoidea</taxon>
        <taxon>Psychidae</taxon>
        <taxon>Oiketicinae</taxon>
        <taxon>Eumeta</taxon>
    </lineage>
</organism>
<evidence type="ECO:0000313" key="1">
    <source>
        <dbReference type="EMBL" id="GBP46688.1"/>
    </source>
</evidence>
<proteinExistence type="predicted"/>
<gene>
    <name evidence="1" type="ORF">EVAR_86940_1</name>
</gene>